<dbReference type="Pfam" id="PF00512">
    <property type="entry name" value="HisKA"/>
    <property type="match status" value="1"/>
</dbReference>
<feature type="domain" description="Histidine kinase" evidence="13">
    <location>
        <begin position="278"/>
        <end position="494"/>
    </location>
</feature>
<dbReference type="Pfam" id="PF02518">
    <property type="entry name" value="HATPase_c"/>
    <property type="match status" value="1"/>
</dbReference>
<evidence type="ECO:0000256" key="3">
    <source>
        <dbReference type="ARBA" id="ARBA00012438"/>
    </source>
</evidence>
<dbReference type="InterPro" id="IPR003661">
    <property type="entry name" value="HisK_dim/P_dom"/>
</dbReference>
<dbReference type="SUPFAM" id="SSF47384">
    <property type="entry name" value="Homodimeric domain of signal transducing histidine kinase"/>
    <property type="match status" value="1"/>
</dbReference>
<dbReference type="SUPFAM" id="SSF55785">
    <property type="entry name" value="PYP-like sensor domain (PAS domain)"/>
    <property type="match status" value="2"/>
</dbReference>
<evidence type="ECO:0000256" key="11">
    <source>
        <dbReference type="ARBA" id="ARBA00023012"/>
    </source>
</evidence>
<evidence type="ECO:0000256" key="1">
    <source>
        <dbReference type="ARBA" id="ARBA00000085"/>
    </source>
</evidence>
<dbReference type="InterPro" id="IPR004358">
    <property type="entry name" value="Sig_transdc_His_kin-like_C"/>
</dbReference>
<accession>A0ABW4ZQR4</accession>
<keyword evidence="10" id="KW-1133">Transmembrane helix</keyword>
<dbReference type="InterPro" id="IPR036890">
    <property type="entry name" value="HATPase_C_sf"/>
</dbReference>
<sequence length="494" mass="57098">MNLTDVYFKDLFENTSDLIQYVSLEGEIEMVNPAWLLNLGYALEEVKGKSIYEFIDPAEADTYKTYRDACINHQNRDDLEITFIAKGMIPVILEGHLRPFFHENKFLHTRGVFRNITVKKEKEKLQQEHLLKFSQFLENAPDAVVIIDEQQIIVEWNLKASEIFGYSRKEVINQQLAAFIIPIEYREAHHRGLRHFLATGEGPVLNKTIEVPAIDKSNREFPINLNISSVKLQDQWFFIAFMNDISEKKKNEQILRQKDLELEKTKLEDAQKMDFLTIASHELKTPLTSMKAYVQLALREIETRPTEQVINLLRKADSFSDKLNKLILNLLDISKIQSGKLRVEKQPTDITSLVRDVVNSSQLLYTSHIISFRSDKDYIINIDRSRIEQVFVNLINNAVKYSPKADKVEIEIKQKQDFIYISVKDYGTGIESINQTKVFEKFYRVDELSKNDTQSLGIGLYISSEIVKQHGGKIWVENNNSGGATFFVVLPVNV</sequence>
<evidence type="ECO:0000313" key="15">
    <source>
        <dbReference type="EMBL" id="MFD2164080.1"/>
    </source>
</evidence>
<organism evidence="15 16">
    <name type="scientific">Paradesertivirga mongoliensis</name>
    <dbReference type="NCBI Taxonomy" id="2100740"/>
    <lineage>
        <taxon>Bacteria</taxon>
        <taxon>Pseudomonadati</taxon>
        <taxon>Bacteroidota</taxon>
        <taxon>Sphingobacteriia</taxon>
        <taxon>Sphingobacteriales</taxon>
        <taxon>Sphingobacteriaceae</taxon>
        <taxon>Paradesertivirga</taxon>
    </lineage>
</organism>
<dbReference type="RefSeq" id="WP_255904607.1">
    <property type="nucleotide sequence ID" value="NZ_JAFMZO010000004.1"/>
</dbReference>
<keyword evidence="12" id="KW-0472">Membrane</keyword>
<keyword evidence="4" id="KW-0597">Phosphoprotein</keyword>
<keyword evidence="16" id="KW-1185">Reference proteome</keyword>
<dbReference type="PANTHER" id="PTHR42878:SF7">
    <property type="entry name" value="SENSOR HISTIDINE KINASE GLRK"/>
    <property type="match status" value="1"/>
</dbReference>
<proteinExistence type="predicted"/>
<evidence type="ECO:0000256" key="6">
    <source>
        <dbReference type="ARBA" id="ARBA00022692"/>
    </source>
</evidence>
<comment type="caution">
    <text evidence="15">The sequence shown here is derived from an EMBL/GenBank/DDBJ whole genome shotgun (WGS) entry which is preliminary data.</text>
</comment>
<dbReference type="Pfam" id="PF00989">
    <property type="entry name" value="PAS"/>
    <property type="match status" value="1"/>
</dbReference>
<dbReference type="EC" id="2.7.13.3" evidence="3"/>
<feature type="domain" description="PAS" evidence="14">
    <location>
        <begin position="4"/>
        <end position="74"/>
    </location>
</feature>
<keyword evidence="6" id="KW-0812">Transmembrane</keyword>
<dbReference type="InterPro" id="IPR000014">
    <property type="entry name" value="PAS"/>
</dbReference>
<dbReference type="Gene3D" id="3.30.450.20">
    <property type="entry name" value="PAS domain"/>
    <property type="match status" value="2"/>
</dbReference>
<comment type="catalytic activity">
    <reaction evidence="1">
        <text>ATP + protein L-histidine = ADP + protein N-phospho-L-histidine.</text>
        <dbReference type="EC" id="2.7.13.3"/>
    </reaction>
</comment>
<dbReference type="CDD" id="cd00130">
    <property type="entry name" value="PAS"/>
    <property type="match status" value="2"/>
</dbReference>
<dbReference type="SUPFAM" id="SSF55874">
    <property type="entry name" value="ATPase domain of HSP90 chaperone/DNA topoisomerase II/histidine kinase"/>
    <property type="match status" value="1"/>
</dbReference>
<dbReference type="Pfam" id="PF13426">
    <property type="entry name" value="PAS_9"/>
    <property type="match status" value="1"/>
</dbReference>
<keyword evidence="7" id="KW-0547">Nucleotide-binding</keyword>
<dbReference type="PRINTS" id="PR00344">
    <property type="entry name" value="BCTRLSENSOR"/>
</dbReference>
<dbReference type="InterPro" id="IPR013767">
    <property type="entry name" value="PAS_fold"/>
</dbReference>
<feature type="domain" description="PAS" evidence="14">
    <location>
        <begin position="129"/>
        <end position="200"/>
    </location>
</feature>
<protein>
    <recommendedName>
        <fullName evidence="3">histidine kinase</fullName>
        <ecNumber evidence="3">2.7.13.3</ecNumber>
    </recommendedName>
</protein>
<dbReference type="InterPro" id="IPR005467">
    <property type="entry name" value="His_kinase_dom"/>
</dbReference>
<dbReference type="InterPro" id="IPR036097">
    <property type="entry name" value="HisK_dim/P_sf"/>
</dbReference>
<dbReference type="InterPro" id="IPR035965">
    <property type="entry name" value="PAS-like_dom_sf"/>
</dbReference>
<dbReference type="InterPro" id="IPR003594">
    <property type="entry name" value="HATPase_dom"/>
</dbReference>
<dbReference type="PROSITE" id="PS50112">
    <property type="entry name" value="PAS"/>
    <property type="match status" value="2"/>
</dbReference>
<dbReference type="InterPro" id="IPR050351">
    <property type="entry name" value="BphY/WalK/GraS-like"/>
</dbReference>
<keyword evidence="11" id="KW-0902">Two-component regulatory system</keyword>
<keyword evidence="8" id="KW-0418">Kinase</keyword>
<evidence type="ECO:0000259" key="14">
    <source>
        <dbReference type="PROSITE" id="PS50112"/>
    </source>
</evidence>
<dbReference type="PANTHER" id="PTHR42878">
    <property type="entry name" value="TWO-COMPONENT HISTIDINE KINASE"/>
    <property type="match status" value="1"/>
</dbReference>
<evidence type="ECO:0000313" key="16">
    <source>
        <dbReference type="Proteomes" id="UP001597387"/>
    </source>
</evidence>
<dbReference type="Gene3D" id="3.30.565.10">
    <property type="entry name" value="Histidine kinase-like ATPase, C-terminal domain"/>
    <property type="match status" value="1"/>
</dbReference>
<dbReference type="PROSITE" id="PS50109">
    <property type="entry name" value="HIS_KIN"/>
    <property type="match status" value="1"/>
</dbReference>
<dbReference type="SMART" id="SM00387">
    <property type="entry name" value="HATPase_c"/>
    <property type="match status" value="1"/>
</dbReference>
<keyword evidence="9" id="KW-0067">ATP-binding</keyword>
<reference evidence="16" key="1">
    <citation type="journal article" date="2019" name="Int. J. Syst. Evol. Microbiol.">
        <title>The Global Catalogue of Microorganisms (GCM) 10K type strain sequencing project: providing services to taxonomists for standard genome sequencing and annotation.</title>
        <authorList>
            <consortium name="The Broad Institute Genomics Platform"/>
            <consortium name="The Broad Institute Genome Sequencing Center for Infectious Disease"/>
            <person name="Wu L."/>
            <person name="Ma J."/>
        </authorList>
    </citation>
    <scope>NUCLEOTIDE SEQUENCE [LARGE SCALE GENOMIC DNA]</scope>
    <source>
        <strain evidence="16">KCTC 42217</strain>
    </source>
</reference>
<name>A0ABW4ZQR4_9SPHI</name>
<dbReference type="SMART" id="SM00388">
    <property type="entry name" value="HisKA"/>
    <property type="match status" value="1"/>
</dbReference>
<dbReference type="Gene3D" id="1.10.287.130">
    <property type="match status" value="1"/>
</dbReference>
<dbReference type="Proteomes" id="UP001597387">
    <property type="component" value="Unassembled WGS sequence"/>
</dbReference>
<comment type="subcellular location">
    <subcellularLocation>
        <location evidence="2">Membrane</location>
        <topology evidence="2">Multi-pass membrane protein</topology>
    </subcellularLocation>
</comment>
<evidence type="ECO:0000256" key="10">
    <source>
        <dbReference type="ARBA" id="ARBA00022989"/>
    </source>
</evidence>
<gene>
    <name evidence="15" type="ORF">ACFSJU_16850</name>
</gene>
<evidence type="ECO:0000256" key="7">
    <source>
        <dbReference type="ARBA" id="ARBA00022741"/>
    </source>
</evidence>
<dbReference type="CDD" id="cd00082">
    <property type="entry name" value="HisKA"/>
    <property type="match status" value="1"/>
</dbReference>
<evidence type="ECO:0000256" key="5">
    <source>
        <dbReference type="ARBA" id="ARBA00022679"/>
    </source>
</evidence>
<keyword evidence="5" id="KW-0808">Transferase</keyword>
<evidence type="ECO:0000256" key="9">
    <source>
        <dbReference type="ARBA" id="ARBA00022840"/>
    </source>
</evidence>
<evidence type="ECO:0000256" key="12">
    <source>
        <dbReference type="ARBA" id="ARBA00023136"/>
    </source>
</evidence>
<evidence type="ECO:0000256" key="2">
    <source>
        <dbReference type="ARBA" id="ARBA00004141"/>
    </source>
</evidence>
<evidence type="ECO:0000256" key="4">
    <source>
        <dbReference type="ARBA" id="ARBA00022553"/>
    </source>
</evidence>
<evidence type="ECO:0000259" key="13">
    <source>
        <dbReference type="PROSITE" id="PS50109"/>
    </source>
</evidence>
<evidence type="ECO:0000256" key="8">
    <source>
        <dbReference type="ARBA" id="ARBA00022777"/>
    </source>
</evidence>
<dbReference type="NCBIfam" id="TIGR00229">
    <property type="entry name" value="sensory_box"/>
    <property type="match status" value="2"/>
</dbReference>
<dbReference type="SMART" id="SM00091">
    <property type="entry name" value="PAS"/>
    <property type="match status" value="2"/>
</dbReference>
<dbReference type="EMBL" id="JBHUHZ010000003">
    <property type="protein sequence ID" value="MFD2164080.1"/>
    <property type="molecule type" value="Genomic_DNA"/>
</dbReference>